<feature type="transmembrane region" description="Helical" evidence="6">
    <location>
        <begin position="87"/>
        <end position="108"/>
    </location>
</feature>
<dbReference type="AlphaFoldDB" id="A0A5A4U7T4"/>
<feature type="transmembrane region" description="Helical" evidence="6">
    <location>
        <begin position="36"/>
        <end position="56"/>
    </location>
</feature>
<dbReference type="PANTHER" id="PTHR30250">
    <property type="entry name" value="PST FAMILY PREDICTED COLANIC ACID TRANSPORTER"/>
    <property type="match status" value="1"/>
</dbReference>
<evidence type="ECO:0000256" key="4">
    <source>
        <dbReference type="ARBA" id="ARBA00022989"/>
    </source>
</evidence>
<keyword evidence="4 6" id="KW-1133">Transmembrane helix</keyword>
<feature type="transmembrane region" description="Helical" evidence="6">
    <location>
        <begin position="158"/>
        <end position="176"/>
    </location>
</feature>
<reference evidence="7" key="1">
    <citation type="submission" date="2019-07" db="EMBL/GenBank/DDBJ databases">
        <title>Overview of O-antigen diversity of Escherichia albertii, an emerging enteropathogen; genetic structure, serology, and development of O-genotyping method.</title>
        <authorList>
            <person name="Ooka T."/>
            <person name="Seto K."/>
            <person name="Ogura Y."/>
            <person name="Iguchi A."/>
            <person name="Imura N."/>
            <person name="Honda M."/>
            <person name="Etoh Y."/>
            <person name="Ikeda T."/>
            <person name="Sugitani W."/>
            <person name="Konno T."/>
            <person name="Kawano K."/>
            <person name="Kudo Y."/>
            <person name="Murakami K."/>
            <person name="Hayashi T."/>
            <person name="Nishi J."/>
        </authorList>
    </citation>
    <scope>NUCLEOTIDE SEQUENCE</scope>
    <source>
        <strain evidence="7">HIPH08472</strain>
    </source>
</reference>
<sequence length="495" mass="55533">MIKRNALSNLVGRIWGIISLFIFIPFYISYLGSTGYGYIGFYNTLVALLAFADLGFSAATTREFARLSGGDEQNEIEKSKILRSYEFLYLSIVIIVVLTISFGANWISHKWLVASTNVDVSQLIILMALSFGLQLPTNLYIGALMGSERQILANGLQIGWGVFRSAGVLPVLHYISNSLEAFFIWQFLCNLLFLIVIYKLTWRQIKSSDKKFSLNILKSTYRYALGMAGMGILASVATQIDKLIVTKNFNIEVVGFYTLAATLSLIPLIFITTLAKAAFPRLTILKEKQEIEHLKSLYLNLSKIAIVAILPISTVLATYSHSIIYLWTHSLIIADKASDIVFFLMLAQAIQALTVLPFYLSLSYAYVRINLIFSAIMIIEIPIIYYFAMQHEGTVGVAKSVLITALTIFIPYMYLLHTRLVSGIFSRWCSEVSFSVFLCVIAIYILERLGVNDRDNILITVINGLITWLILSVIILFGVGIKKTSHMFALLKSLR</sequence>
<comment type="subcellular location">
    <subcellularLocation>
        <location evidence="1">Cell membrane</location>
        <topology evidence="1">Multi-pass membrane protein</topology>
    </subcellularLocation>
</comment>
<evidence type="ECO:0000256" key="3">
    <source>
        <dbReference type="ARBA" id="ARBA00022692"/>
    </source>
</evidence>
<dbReference type="PANTHER" id="PTHR30250:SF26">
    <property type="entry name" value="PSMA PROTEIN"/>
    <property type="match status" value="1"/>
</dbReference>
<dbReference type="InterPro" id="IPR050833">
    <property type="entry name" value="Poly_Biosynth_Transport"/>
</dbReference>
<dbReference type="Pfam" id="PF01943">
    <property type="entry name" value="Polysacc_synt"/>
    <property type="match status" value="1"/>
</dbReference>
<keyword evidence="3 6" id="KW-0812">Transmembrane</keyword>
<feature type="transmembrane region" description="Helical" evidence="6">
    <location>
        <begin position="458"/>
        <end position="481"/>
    </location>
</feature>
<evidence type="ECO:0000256" key="5">
    <source>
        <dbReference type="ARBA" id="ARBA00023136"/>
    </source>
</evidence>
<feature type="transmembrane region" description="Helical" evidence="6">
    <location>
        <begin position="256"/>
        <end position="279"/>
    </location>
</feature>
<feature type="transmembrane region" description="Helical" evidence="6">
    <location>
        <begin position="428"/>
        <end position="446"/>
    </location>
</feature>
<feature type="transmembrane region" description="Helical" evidence="6">
    <location>
        <begin position="369"/>
        <end position="388"/>
    </location>
</feature>
<dbReference type="RefSeq" id="WP_059256401.1">
    <property type="nucleotide sequence ID" value="NZ_BBVZ01000005.1"/>
</dbReference>
<feature type="transmembrane region" description="Helical" evidence="6">
    <location>
        <begin position="304"/>
        <end position="328"/>
    </location>
</feature>
<dbReference type="EMBL" id="LC494320">
    <property type="protein sequence ID" value="BBM62498.1"/>
    <property type="molecule type" value="Genomic_DNA"/>
</dbReference>
<organism evidence="7">
    <name type="scientific">Escherichia albertii</name>
    <dbReference type="NCBI Taxonomy" id="208962"/>
    <lineage>
        <taxon>Bacteria</taxon>
        <taxon>Pseudomonadati</taxon>
        <taxon>Pseudomonadota</taxon>
        <taxon>Gammaproteobacteria</taxon>
        <taxon>Enterobacterales</taxon>
        <taxon>Enterobacteriaceae</taxon>
        <taxon>Escherichia</taxon>
    </lineage>
</organism>
<gene>
    <name evidence="7" type="primary">wzx</name>
</gene>
<dbReference type="GO" id="GO:0005886">
    <property type="term" value="C:plasma membrane"/>
    <property type="evidence" value="ECO:0007669"/>
    <property type="project" value="UniProtKB-SubCell"/>
</dbReference>
<evidence type="ECO:0000313" key="7">
    <source>
        <dbReference type="EMBL" id="BBM62498.1"/>
    </source>
</evidence>
<feature type="transmembrane region" description="Helical" evidence="6">
    <location>
        <begin position="340"/>
        <end position="362"/>
    </location>
</feature>
<protein>
    <submittedName>
        <fullName evidence="7">Predicted O-antigen flippase</fullName>
    </submittedName>
</protein>
<proteinExistence type="predicted"/>
<feature type="transmembrane region" description="Helical" evidence="6">
    <location>
        <begin position="120"/>
        <end position="146"/>
    </location>
</feature>
<evidence type="ECO:0000256" key="1">
    <source>
        <dbReference type="ARBA" id="ARBA00004651"/>
    </source>
</evidence>
<feature type="transmembrane region" description="Helical" evidence="6">
    <location>
        <begin position="182"/>
        <end position="202"/>
    </location>
</feature>
<evidence type="ECO:0000256" key="6">
    <source>
        <dbReference type="SAM" id="Phobius"/>
    </source>
</evidence>
<keyword evidence="5 6" id="KW-0472">Membrane</keyword>
<dbReference type="InterPro" id="IPR002797">
    <property type="entry name" value="Polysacc_synth"/>
</dbReference>
<feature type="transmembrane region" description="Helical" evidence="6">
    <location>
        <begin position="394"/>
        <end position="416"/>
    </location>
</feature>
<accession>A0A5A4U7T4</accession>
<name>A0A5A4U7T4_ESCAL</name>
<feature type="transmembrane region" description="Helical" evidence="6">
    <location>
        <begin position="12"/>
        <end position="30"/>
    </location>
</feature>
<keyword evidence="2" id="KW-1003">Cell membrane</keyword>
<evidence type="ECO:0000256" key="2">
    <source>
        <dbReference type="ARBA" id="ARBA00022475"/>
    </source>
</evidence>